<evidence type="ECO:0000256" key="8">
    <source>
        <dbReference type="ARBA" id="ARBA00038263"/>
    </source>
</evidence>
<evidence type="ECO:0000256" key="10">
    <source>
        <dbReference type="SAM" id="SignalP"/>
    </source>
</evidence>
<dbReference type="GO" id="GO:0016837">
    <property type="term" value="F:carbon-oxygen lyase activity, acting on polysaccharides"/>
    <property type="evidence" value="ECO:0007669"/>
    <property type="project" value="TreeGrafter"/>
</dbReference>
<keyword evidence="7" id="KW-0456">Lyase</keyword>
<evidence type="ECO:0000259" key="11">
    <source>
        <dbReference type="Pfam" id="PF07602"/>
    </source>
</evidence>
<dbReference type="GO" id="GO:0046872">
    <property type="term" value="F:metal ion binding"/>
    <property type="evidence" value="ECO:0007669"/>
    <property type="project" value="UniProtKB-KW"/>
</dbReference>
<organism evidence="12 13">
    <name type="scientific">Falsirhodobacter algicola</name>
    <dbReference type="NCBI Taxonomy" id="2692330"/>
    <lineage>
        <taxon>Bacteria</taxon>
        <taxon>Pseudomonadati</taxon>
        <taxon>Pseudomonadota</taxon>
        <taxon>Alphaproteobacteria</taxon>
        <taxon>Rhodobacterales</taxon>
        <taxon>Paracoccaceae</taxon>
        <taxon>Falsirhodobacter</taxon>
    </lineage>
</organism>
<gene>
    <name evidence="12" type="ORF">GR316_01715</name>
</gene>
<feature type="region of interest" description="Disordered" evidence="9">
    <location>
        <begin position="367"/>
        <end position="393"/>
    </location>
</feature>
<protein>
    <submittedName>
        <fullName evidence="12">DUF1565 domain-containing protein</fullName>
    </submittedName>
</protein>
<keyword evidence="6" id="KW-0106">Calcium</keyword>
<feature type="domain" description="DUF1565" evidence="11">
    <location>
        <begin position="28"/>
        <end position="67"/>
    </location>
</feature>
<dbReference type="RefSeq" id="WP_211784349.1">
    <property type="nucleotide sequence ID" value="NZ_CP047289.1"/>
</dbReference>
<comment type="cofactor">
    <cofactor evidence="1">
        <name>Ca(2+)</name>
        <dbReference type="ChEBI" id="CHEBI:29108"/>
    </cofactor>
</comment>
<feature type="signal peptide" evidence="10">
    <location>
        <begin position="1"/>
        <end position="19"/>
    </location>
</feature>
<dbReference type="PANTHER" id="PTHR40088:SF1">
    <property type="entry name" value="PECTATE LYASE PEL9"/>
    <property type="match status" value="1"/>
</dbReference>
<keyword evidence="5 10" id="KW-0732">Signal</keyword>
<dbReference type="EMBL" id="CP047289">
    <property type="protein sequence ID" value="QUS35100.1"/>
    <property type="molecule type" value="Genomic_DNA"/>
</dbReference>
<comment type="subcellular location">
    <subcellularLocation>
        <location evidence="2">Secreted</location>
    </subcellularLocation>
</comment>
<dbReference type="SUPFAM" id="SSF51126">
    <property type="entry name" value="Pectin lyase-like"/>
    <property type="match status" value="1"/>
</dbReference>
<reference evidence="12" key="1">
    <citation type="submission" date="2020-01" db="EMBL/GenBank/DDBJ databases">
        <authorList>
            <person name="Yang Y."/>
            <person name="Kwon Y.M."/>
        </authorList>
    </citation>
    <scope>NUCLEOTIDE SEQUENCE</scope>
    <source>
        <strain evidence="12">PG104</strain>
    </source>
</reference>
<dbReference type="AlphaFoldDB" id="A0A8J8MQY3"/>
<keyword evidence="13" id="KW-1185">Reference proteome</keyword>
<accession>A0A8J8MQY3</accession>
<dbReference type="PANTHER" id="PTHR40088">
    <property type="entry name" value="PECTATE LYASE (EUROFUNG)"/>
    <property type="match status" value="1"/>
</dbReference>
<feature type="compositionally biased region" description="Gly residues" evidence="9">
    <location>
        <begin position="377"/>
        <end position="387"/>
    </location>
</feature>
<evidence type="ECO:0000256" key="1">
    <source>
        <dbReference type="ARBA" id="ARBA00001913"/>
    </source>
</evidence>
<evidence type="ECO:0000256" key="3">
    <source>
        <dbReference type="ARBA" id="ARBA00022525"/>
    </source>
</evidence>
<dbReference type="SMART" id="SM00710">
    <property type="entry name" value="PbH1"/>
    <property type="match status" value="6"/>
</dbReference>
<keyword evidence="3" id="KW-0964">Secreted</keyword>
<dbReference type="InterPro" id="IPR011050">
    <property type="entry name" value="Pectin_lyase_fold/virulence"/>
</dbReference>
<evidence type="ECO:0000313" key="12">
    <source>
        <dbReference type="EMBL" id="QUS35100.1"/>
    </source>
</evidence>
<dbReference type="Pfam" id="PF07602">
    <property type="entry name" value="DUF1565"/>
    <property type="match status" value="1"/>
</dbReference>
<sequence length="393" mass="40830">MRPEVLSLLALLWAGTALGAEYHVAPDGDDGAAGTAAAPWRSIGRAVSDLHPGDVVTLGPGTYQEQVEIRAGGDAQAPVTLRADPPAAAHIRPPPGTYSTVTVRADHVVLDGLDVVGGTGHAIDAEEVHHITVRNSIAHDSGGSGISFYLTEFQLIENNLVYGNAATNDYQTSGISVASNINISGDRTTPGFRTIVRGNIAHDNMERDVPGNHTDGNGIIIDWLRNEGTGHPPYDFPTLVENNLTYRNGGKGIQVFMSDNVTLRGNTAWHNNLDPRNDGQERGEITITGTSAHAVVSGNIAVADPAVNRHNSAFSLAGPGAVVTHNLGFAGTPGADSVVTWNGARFEAGLNGLDPLFLAPEDGDFRLRPGSPAVGAGPDGGDLGSRGAGPARP</sequence>
<proteinExistence type="inferred from homology"/>
<comment type="similarity">
    <text evidence="8">Belongs to the polysaccharide lyase 9 family.</text>
</comment>
<dbReference type="InterPro" id="IPR006626">
    <property type="entry name" value="PbH1"/>
</dbReference>
<dbReference type="KEGG" id="fap:GR316_01715"/>
<dbReference type="InterPro" id="IPR052052">
    <property type="entry name" value="Polysaccharide_Lyase_9"/>
</dbReference>
<dbReference type="Proteomes" id="UP000679284">
    <property type="component" value="Chromosome"/>
</dbReference>
<evidence type="ECO:0000256" key="4">
    <source>
        <dbReference type="ARBA" id="ARBA00022723"/>
    </source>
</evidence>
<dbReference type="InterPro" id="IPR011459">
    <property type="entry name" value="DUF1565"/>
</dbReference>
<evidence type="ECO:0000256" key="9">
    <source>
        <dbReference type="SAM" id="MobiDB-lite"/>
    </source>
</evidence>
<name>A0A8J8MQY3_9RHOB</name>
<dbReference type="Gene3D" id="2.160.20.10">
    <property type="entry name" value="Single-stranded right-handed beta-helix, Pectin lyase-like"/>
    <property type="match status" value="1"/>
</dbReference>
<evidence type="ECO:0000256" key="7">
    <source>
        <dbReference type="ARBA" id="ARBA00023239"/>
    </source>
</evidence>
<evidence type="ECO:0000256" key="5">
    <source>
        <dbReference type="ARBA" id="ARBA00022729"/>
    </source>
</evidence>
<keyword evidence="4" id="KW-0479">Metal-binding</keyword>
<feature type="chain" id="PRO_5035179036" evidence="10">
    <location>
        <begin position="20"/>
        <end position="393"/>
    </location>
</feature>
<dbReference type="InterPro" id="IPR012334">
    <property type="entry name" value="Pectin_lyas_fold"/>
</dbReference>
<evidence type="ECO:0000256" key="6">
    <source>
        <dbReference type="ARBA" id="ARBA00022837"/>
    </source>
</evidence>
<evidence type="ECO:0000256" key="2">
    <source>
        <dbReference type="ARBA" id="ARBA00004613"/>
    </source>
</evidence>
<evidence type="ECO:0000313" key="13">
    <source>
        <dbReference type="Proteomes" id="UP000679284"/>
    </source>
</evidence>
<dbReference type="GO" id="GO:0005576">
    <property type="term" value="C:extracellular region"/>
    <property type="evidence" value="ECO:0007669"/>
    <property type="project" value="UniProtKB-SubCell"/>
</dbReference>